<protein>
    <recommendedName>
        <fullName evidence="6">Methyltransferase domain-containing protein</fullName>
    </recommendedName>
</protein>
<proteinExistence type="inferred from homology"/>
<dbReference type="Gene3D" id="3.40.50.150">
    <property type="entry name" value="Vaccinia Virus protein VP39"/>
    <property type="match status" value="1"/>
</dbReference>
<dbReference type="EMBL" id="KN847318">
    <property type="protein sequence ID" value="KIW58205.1"/>
    <property type="molecule type" value="Genomic_DNA"/>
</dbReference>
<evidence type="ECO:0000313" key="5">
    <source>
        <dbReference type="Proteomes" id="UP000054342"/>
    </source>
</evidence>
<sequence length="301" mass="33011">MAPTDFSSQSYWEDRFTASQTPFEWLLPLDDTVGILERFIGHSADCTGVVSDAVPHGPYILHIGCGTSDLSLHLRNFVCCPSHVHNVDYSEEAVKIGRRREDEYITASRTFHGDPCEDTDQRRMRWSTADLLSLPSVQSLTGDNDTLFHFIVDKSTSDAIACGDNITILSTWAGGDDDGPSPVSLPPVEVLALHLAAVTAAGGRWIVISYSGDRFGFLETNTQSGVGTAGNSDTEGDSQAIDGQVVGPATFWRLEYKEQIAVPEPEVSRDRNESTHIVHRPPIFYWLYVLTRTKASMASGT</sequence>
<dbReference type="GO" id="GO:0032259">
    <property type="term" value="P:methylation"/>
    <property type="evidence" value="ECO:0007669"/>
    <property type="project" value="UniProtKB-KW"/>
</dbReference>
<dbReference type="PANTHER" id="PTHR12176:SF84">
    <property type="entry name" value="METHYLTRANSFERASE DOMAIN-CONTAINING PROTEIN"/>
    <property type="match status" value="1"/>
</dbReference>
<keyword evidence="5" id="KW-1185">Reference proteome</keyword>
<evidence type="ECO:0000313" key="4">
    <source>
        <dbReference type="EMBL" id="KIW58205.1"/>
    </source>
</evidence>
<dbReference type="PANTHER" id="PTHR12176">
    <property type="entry name" value="SAM-DEPENDENT METHYLTRANSFERASE SUPERFAMILY PROTEIN"/>
    <property type="match status" value="1"/>
</dbReference>
<evidence type="ECO:0008006" key="6">
    <source>
        <dbReference type="Google" id="ProtNLM"/>
    </source>
</evidence>
<accession>A0A0D2ETY8</accession>
<gene>
    <name evidence="4" type="ORF">PV05_02746</name>
</gene>
<dbReference type="AlphaFoldDB" id="A0A0D2ETY8"/>
<evidence type="ECO:0000256" key="1">
    <source>
        <dbReference type="ARBA" id="ARBA00008361"/>
    </source>
</evidence>
<organism evidence="4 5">
    <name type="scientific">Exophiala xenobiotica</name>
    <dbReference type="NCBI Taxonomy" id="348802"/>
    <lineage>
        <taxon>Eukaryota</taxon>
        <taxon>Fungi</taxon>
        <taxon>Dikarya</taxon>
        <taxon>Ascomycota</taxon>
        <taxon>Pezizomycotina</taxon>
        <taxon>Eurotiomycetes</taxon>
        <taxon>Chaetothyriomycetidae</taxon>
        <taxon>Chaetothyriales</taxon>
        <taxon>Herpotrichiellaceae</taxon>
        <taxon>Exophiala</taxon>
    </lineage>
</organism>
<keyword evidence="2" id="KW-0489">Methyltransferase</keyword>
<dbReference type="GO" id="GO:0008168">
    <property type="term" value="F:methyltransferase activity"/>
    <property type="evidence" value="ECO:0007669"/>
    <property type="project" value="UniProtKB-KW"/>
</dbReference>
<dbReference type="SUPFAM" id="SSF53335">
    <property type="entry name" value="S-adenosyl-L-methionine-dependent methyltransferases"/>
    <property type="match status" value="1"/>
</dbReference>
<dbReference type="InterPro" id="IPR029063">
    <property type="entry name" value="SAM-dependent_MTases_sf"/>
</dbReference>
<dbReference type="HOGENOM" id="CLU_034313_0_0_1"/>
<dbReference type="GeneID" id="25324654"/>
<dbReference type="RefSeq" id="XP_013318789.1">
    <property type="nucleotide sequence ID" value="XM_013463335.1"/>
</dbReference>
<dbReference type="CDD" id="cd02440">
    <property type="entry name" value="AdoMet_MTases"/>
    <property type="match status" value="1"/>
</dbReference>
<dbReference type="OrthoDB" id="411785at2759"/>
<dbReference type="InterPro" id="IPR051419">
    <property type="entry name" value="Lys/N-term_MeTrsfase_sf"/>
</dbReference>
<comment type="similarity">
    <text evidence="1">Belongs to the methyltransferase superfamily.</text>
</comment>
<reference evidence="4 5" key="1">
    <citation type="submission" date="2015-01" db="EMBL/GenBank/DDBJ databases">
        <title>The Genome Sequence of Exophiala xenobiotica CBS118157.</title>
        <authorList>
            <consortium name="The Broad Institute Genomics Platform"/>
            <person name="Cuomo C."/>
            <person name="de Hoog S."/>
            <person name="Gorbushina A."/>
            <person name="Stielow B."/>
            <person name="Teixiera M."/>
            <person name="Abouelleil A."/>
            <person name="Chapman S.B."/>
            <person name="Priest M."/>
            <person name="Young S.K."/>
            <person name="Wortman J."/>
            <person name="Nusbaum C."/>
            <person name="Birren B."/>
        </authorList>
    </citation>
    <scope>NUCLEOTIDE SEQUENCE [LARGE SCALE GENOMIC DNA]</scope>
    <source>
        <strain evidence="4 5">CBS 118157</strain>
    </source>
</reference>
<dbReference type="Proteomes" id="UP000054342">
    <property type="component" value="Unassembled WGS sequence"/>
</dbReference>
<evidence type="ECO:0000256" key="3">
    <source>
        <dbReference type="ARBA" id="ARBA00022679"/>
    </source>
</evidence>
<keyword evidence="3" id="KW-0808">Transferase</keyword>
<name>A0A0D2ETY8_9EURO</name>
<evidence type="ECO:0000256" key="2">
    <source>
        <dbReference type="ARBA" id="ARBA00022603"/>
    </source>
</evidence>